<evidence type="ECO:0000313" key="3">
    <source>
        <dbReference type="EMBL" id="KMU54182.1"/>
    </source>
</evidence>
<dbReference type="PRINTS" id="PR00081">
    <property type="entry name" value="GDHRDH"/>
</dbReference>
<keyword evidence="2" id="KW-0560">Oxidoreductase</keyword>
<sequence length="198" mass="20658">MALHADFRAGGQGAGWELWGAFSVVAKKHTGHDGVDILVNCAGIAPLAPLSATTEALYDEVLSINLASTFFLTQAAAPHIREGGRIINFSSALTRIAAPTRPVYAASKGAINALTLALAAEFGPHNITVNGVAPGVIDTDMNGGWLNEPEARRQAEELSVFSRVGHADDVASLVAFLVSPDSRWTTGQVIDVSGGSRL</sequence>
<dbReference type="InterPro" id="IPR020904">
    <property type="entry name" value="Sc_DH/Rdtase_CS"/>
</dbReference>
<dbReference type="GO" id="GO:0016491">
    <property type="term" value="F:oxidoreductase activity"/>
    <property type="evidence" value="ECO:0007669"/>
    <property type="project" value="UniProtKB-KW"/>
</dbReference>
<dbReference type="SUPFAM" id="SSF51735">
    <property type="entry name" value="NAD(P)-binding Rossmann-fold domains"/>
    <property type="match status" value="1"/>
</dbReference>
<dbReference type="AlphaFoldDB" id="A0A656VP93"/>
<proteinExistence type="inferred from homology"/>
<protein>
    <submittedName>
        <fullName evidence="3">3-ketoacyl-ACP reductase</fullName>
    </submittedName>
</protein>
<dbReference type="PROSITE" id="PS00061">
    <property type="entry name" value="ADH_SHORT"/>
    <property type="match status" value="1"/>
</dbReference>
<dbReference type="InterPro" id="IPR036291">
    <property type="entry name" value="NAD(P)-bd_dom_sf"/>
</dbReference>
<comment type="caution">
    <text evidence="3">The sequence shown here is derived from an EMBL/GenBank/DDBJ whole genome shotgun (WGS) entry which is preliminary data.</text>
</comment>
<gene>
    <name evidence="3" type="ORF">AB868_00090</name>
</gene>
<dbReference type="InterPro" id="IPR002347">
    <property type="entry name" value="SDR_fam"/>
</dbReference>
<name>A0A656VP93_SERMA</name>
<organism evidence="3 4">
    <name type="scientific">Serratia marcescens</name>
    <dbReference type="NCBI Taxonomy" id="615"/>
    <lineage>
        <taxon>Bacteria</taxon>
        <taxon>Pseudomonadati</taxon>
        <taxon>Pseudomonadota</taxon>
        <taxon>Gammaproteobacteria</taxon>
        <taxon>Enterobacterales</taxon>
        <taxon>Yersiniaceae</taxon>
        <taxon>Serratia</taxon>
    </lineage>
</organism>
<accession>A0A656VP93</accession>
<dbReference type="Gene3D" id="3.40.50.720">
    <property type="entry name" value="NAD(P)-binding Rossmann-like Domain"/>
    <property type="match status" value="1"/>
</dbReference>
<dbReference type="EMBL" id="LFJS01000001">
    <property type="protein sequence ID" value="KMU54182.1"/>
    <property type="molecule type" value="Genomic_DNA"/>
</dbReference>
<dbReference type="PANTHER" id="PTHR43639:SF1">
    <property type="entry name" value="SHORT-CHAIN DEHYDROGENASE_REDUCTASE FAMILY PROTEIN"/>
    <property type="match status" value="1"/>
</dbReference>
<reference evidence="3 4" key="1">
    <citation type="submission" date="2015-06" db="EMBL/GenBank/DDBJ databases">
        <title>Draft Genome of Serratia marcescens Strain AH0650_Sm1.</title>
        <authorList>
            <person name="Wan Y."/>
            <person name="Gorrie C."/>
            <person name="Holt K."/>
        </authorList>
    </citation>
    <scope>NUCLEOTIDE SEQUENCE [LARGE SCALE GENOMIC DNA]</scope>
    <source>
        <strain evidence="3 4">AH0650_Sm1</strain>
    </source>
</reference>
<dbReference type="PRINTS" id="PR00080">
    <property type="entry name" value="SDRFAMILY"/>
</dbReference>
<dbReference type="PANTHER" id="PTHR43639">
    <property type="entry name" value="OXIDOREDUCTASE, SHORT-CHAIN DEHYDROGENASE/REDUCTASE FAMILY (AFU_ORTHOLOGUE AFUA_5G02870)"/>
    <property type="match status" value="1"/>
</dbReference>
<dbReference type="Pfam" id="PF13561">
    <property type="entry name" value="adh_short_C2"/>
    <property type="match status" value="1"/>
</dbReference>
<comment type="similarity">
    <text evidence="1">Belongs to the short-chain dehydrogenases/reductases (SDR) family.</text>
</comment>
<evidence type="ECO:0000256" key="2">
    <source>
        <dbReference type="ARBA" id="ARBA00023002"/>
    </source>
</evidence>
<evidence type="ECO:0000256" key="1">
    <source>
        <dbReference type="ARBA" id="ARBA00006484"/>
    </source>
</evidence>
<evidence type="ECO:0000313" key="4">
    <source>
        <dbReference type="Proteomes" id="UP000037482"/>
    </source>
</evidence>
<dbReference type="Proteomes" id="UP000037482">
    <property type="component" value="Unassembled WGS sequence"/>
</dbReference>